<reference key="2">
    <citation type="submission" date="2011-04" db="EMBL/GenBank/DDBJ databases">
        <title>High-quality genome sequence of Pichia pastoris CBS 7435.</title>
        <authorList>
            <person name="Kueberl A."/>
            <person name="Schneider J."/>
            <person name="Thallinger G.G."/>
            <person name="Anderl I."/>
            <person name="Wibberg D."/>
            <person name="Hajek T."/>
            <person name="Jaenicke S."/>
            <person name="Brinkrolf K."/>
            <person name="Goesmann A."/>
            <person name="Szczepanowski R."/>
            <person name="Puehler A."/>
            <person name="Schwab H."/>
            <person name="Glieder A."/>
            <person name="Pichler H."/>
        </authorList>
    </citation>
    <scope>NUCLEOTIDE SEQUENCE</scope>
    <source>
        <strain>CBS 7435</strain>
    </source>
</reference>
<dbReference type="EMBL" id="FR839628">
    <property type="protein sequence ID" value="CCA37503.1"/>
    <property type="molecule type" value="Genomic_DNA"/>
</dbReference>
<reference evidence="1 2" key="3">
    <citation type="journal article" date="2016" name="FEMS Yeast Res.">
        <title>Curation of the genome annotation of Pichia pastoris (Komagataella phaffii) CBS7435 from gene level to protein function.</title>
        <authorList>
            <person name="Valli M."/>
            <person name="Tatto N.E."/>
            <person name="Peymann A."/>
            <person name="Gruber C."/>
            <person name="Landes N."/>
            <person name="Ekker H."/>
            <person name="Thallinger G.G."/>
            <person name="Mattanovich D."/>
            <person name="Gasser B."/>
            <person name="Graf A.B."/>
        </authorList>
    </citation>
    <scope>GENOME REANNOTATION</scope>
    <source>
        <strain evidence="1 2">ATCC 76273 / CBS 7435 / CECT 11047 / NRRL Y-11430 / Wegner 21-1</strain>
    </source>
</reference>
<organism evidence="1 2">
    <name type="scientific">Komagataella phaffii (strain ATCC 76273 / CBS 7435 / CECT 11047 / NRRL Y-11430 / Wegner 21-1)</name>
    <name type="common">Yeast</name>
    <name type="synonym">Pichia pastoris</name>
    <dbReference type="NCBI Taxonomy" id="981350"/>
    <lineage>
        <taxon>Eukaryota</taxon>
        <taxon>Fungi</taxon>
        <taxon>Dikarya</taxon>
        <taxon>Ascomycota</taxon>
        <taxon>Saccharomycotina</taxon>
        <taxon>Pichiomycetes</taxon>
        <taxon>Pichiales</taxon>
        <taxon>Pichiaceae</taxon>
        <taxon>Komagataella</taxon>
    </lineage>
</organism>
<dbReference type="HOGENOM" id="CLU_1825979_0_0_1"/>
<protein>
    <submittedName>
        <fullName evidence="1">Uncharacterized protein</fullName>
    </submittedName>
</protein>
<reference evidence="1 2" key="1">
    <citation type="journal article" date="2011" name="J. Biotechnol.">
        <title>High-quality genome sequence of Pichia pastoris CBS7435.</title>
        <authorList>
            <person name="Kuberl A."/>
            <person name="Schneider J."/>
            <person name="Thallinger G.G."/>
            <person name="Anderl I."/>
            <person name="Wibberg D."/>
            <person name="Hajek T."/>
            <person name="Jaenicke S."/>
            <person name="Brinkrolf K."/>
            <person name="Goesmann A."/>
            <person name="Szczepanowski R."/>
            <person name="Puhler A."/>
            <person name="Schwab H."/>
            <person name="Glieder A."/>
            <person name="Pichler H."/>
        </authorList>
    </citation>
    <scope>NUCLEOTIDE SEQUENCE [LARGE SCALE GENOMIC DNA]</scope>
    <source>
        <strain evidence="2">ATCC 76273 / CBS 7435 / CECT 11047 / NRRL Y-11430 / Wegner 21-1</strain>
    </source>
</reference>
<gene>
    <name evidence="1" type="ordered locus">PP7435_Chr1-1387</name>
</gene>
<sequence length="143" mass="15519">MYFAILCTPQSGNKVFLLTTLEPTYTRTSTFTAFTTDADRSTIAVMTLPMYASVDTHVPTVELSTLQTVVESSGSELAAVAESIALSDNEAQSTSDTVSRPPSTVSLQTGEANTLRWSAFFGVVSLLNLLFIYRGRVLFSLFL</sequence>
<dbReference type="AlphaFoldDB" id="F2QQ25"/>
<evidence type="ECO:0000313" key="1">
    <source>
        <dbReference type="EMBL" id="CCA37503.1"/>
    </source>
</evidence>
<keyword evidence="2" id="KW-1185">Reference proteome</keyword>
<name>F2QQ25_KOMPC</name>
<proteinExistence type="predicted"/>
<dbReference type="Proteomes" id="UP000006853">
    <property type="component" value="Chromosome 1"/>
</dbReference>
<evidence type="ECO:0000313" key="2">
    <source>
        <dbReference type="Proteomes" id="UP000006853"/>
    </source>
</evidence>
<accession>F2QQ25</accession>